<dbReference type="SMART" id="SM00471">
    <property type="entry name" value="HDc"/>
    <property type="match status" value="1"/>
</dbReference>
<dbReference type="AlphaFoldDB" id="D7CVY5"/>
<dbReference type="eggNOG" id="COG2206">
    <property type="taxonomic scope" value="Bacteria"/>
</dbReference>
<dbReference type="EMBL" id="CP002049">
    <property type="protein sequence ID" value="ADI14248.1"/>
    <property type="molecule type" value="Genomic_DNA"/>
</dbReference>
<dbReference type="SUPFAM" id="SSF109604">
    <property type="entry name" value="HD-domain/PDEase-like"/>
    <property type="match status" value="1"/>
</dbReference>
<dbReference type="InterPro" id="IPR011051">
    <property type="entry name" value="RmlC_Cupin_sf"/>
</dbReference>
<dbReference type="STRING" id="649638.Trad_1121"/>
<dbReference type="OrthoDB" id="9759601at2"/>
<gene>
    <name evidence="2" type="ordered locus">Trad_1121</name>
</gene>
<evidence type="ECO:0000313" key="3">
    <source>
        <dbReference type="Proteomes" id="UP000000379"/>
    </source>
</evidence>
<dbReference type="CDD" id="cd00077">
    <property type="entry name" value="HDc"/>
    <property type="match status" value="1"/>
</dbReference>
<dbReference type="SUPFAM" id="SSF51182">
    <property type="entry name" value="RmlC-like cupins"/>
    <property type="match status" value="1"/>
</dbReference>
<evidence type="ECO:0000313" key="2">
    <source>
        <dbReference type="EMBL" id="ADI14248.1"/>
    </source>
</evidence>
<organism evidence="2 3">
    <name type="scientific">Truepera radiovictrix (strain DSM 17093 / CIP 108686 / LMG 22925 / RQ-24)</name>
    <dbReference type="NCBI Taxonomy" id="649638"/>
    <lineage>
        <taxon>Bacteria</taxon>
        <taxon>Thermotogati</taxon>
        <taxon>Deinococcota</taxon>
        <taxon>Deinococci</taxon>
        <taxon>Trueperales</taxon>
        <taxon>Trueperaceae</taxon>
        <taxon>Truepera</taxon>
    </lineage>
</organism>
<name>D7CVY5_TRURR</name>
<keyword evidence="3" id="KW-1185">Reference proteome</keyword>
<dbReference type="PROSITE" id="PS51832">
    <property type="entry name" value="HD_GYP"/>
    <property type="match status" value="1"/>
</dbReference>
<dbReference type="Proteomes" id="UP000000379">
    <property type="component" value="Chromosome"/>
</dbReference>
<dbReference type="KEGG" id="tra:Trad_1121"/>
<reference evidence="3" key="1">
    <citation type="submission" date="2010-05" db="EMBL/GenBank/DDBJ databases">
        <title>The complete genome of Truepera radiovictris DSM 17093.</title>
        <authorList>
            <consortium name="US DOE Joint Genome Institute (JGI-PGF)"/>
            <person name="Lucas S."/>
            <person name="Copeland A."/>
            <person name="Lapidus A."/>
            <person name="Glavina del Rio T."/>
            <person name="Dalin E."/>
            <person name="Tice H."/>
            <person name="Bruce D."/>
            <person name="Goodwin L."/>
            <person name="Pitluck S."/>
            <person name="Kyrpides N."/>
            <person name="Mavromatis K."/>
            <person name="Ovchinnikova G."/>
            <person name="Munk A.C."/>
            <person name="Detter J.C."/>
            <person name="Han C."/>
            <person name="Tapia R."/>
            <person name="Land M."/>
            <person name="Hauser L."/>
            <person name="Markowitz V."/>
            <person name="Cheng J.-F."/>
            <person name="Hugenholtz P."/>
            <person name="Woyke T."/>
            <person name="Wu D."/>
            <person name="Tindall B."/>
            <person name="Pomrenke H.G."/>
            <person name="Brambilla E."/>
            <person name="Klenk H.-P."/>
            <person name="Eisen J.A."/>
        </authorList>
    </citation>
    <scope>NUCLEOTIDE SEQUENCE [LARGE SCALE GENOMIC DNA]</scope>
    <source>
        <strain evidence="3">DSM 17093 / CIP 108686 / LMG 22925 / RQ-24</strain>
    </source>
</reference>
<sequence length="312" mass="34518">MDALIKPLQLQQTQKGLIVRRQGECIEAVSSKVTDIRLLTAHQQVEIIEISLRKDARLTLVPSGSAVETYYVLAGYLTCTVSDGLNTLSAGDHVIAQALEEPAILSAITEARILYVTSQPQFHEISEDLGQLRRLSVEVEMKDGYTADHCDRLQALSYATGLELGLSTSRLRLLDQGAYLHDVGKISVPIEILQKPSSLTSSEWDAIKRHPTAGRELLDKTFMKEAGKIVEQHHERLDGSGYPYGLAGSDVLIEATIVAVADTYDAMTTDRPYRRALSRDEALAEIQKYAGVHYPKEVVRAFMSAIKKLEKL</sequence>
<reference evidence="2 3" key="2">
    <citation type="journal article" date="2011" name="Stand. Genomic Sci.">
        <title>Complete genome sequence of Truepera radiovictrix type strain (RQ-24).</title>
        <authorList>
            <person name="Ivanova N."/>
            <person name="Rohde C."/>
            <person name="Munk C."/>
            <person name="Nolan M."/>
            <person name="Lucas S."/>
            <person name="Del Rio T.G."/>
            <person name="Tice H."/>
            <person name="Deshpande S."/>
            <person name="Cheng J.F."/>
            <person name="Tapia R."/>
            <person name="Han C."/>
            <person name="Goodwin L."/>
            <person name="Pitluck S."/>
            <person name="Liolios K."/>
            <person name="Mavromatis K."/>
            <person name="Mikhailova N."/>
            <person name="Pati A."/>
            <person name="Chen A."/>
            <person name="Palaniappan K."/>
            <person name="Land M."/>
            <person name="Hauser L."/>
            <person name="Chang Y.J."/>
            <person name="Jeffries C.D."/>
            <person name="Brambilla E."/>
            <person name="Rohde M."/>
            <person name="Goker M."/>
            <person name="Tindall B.J."/>
            <person name="Woyke T."/>
            <person name="Bristow J."/>
            <person name="Eisen J.A."/>
            <person name="Markowitz V."/>
            <person name="Hugenholtz P."/>
            <person name="Kyrpides N.C."/>
            <person name="Klenk H.P."/>
            <person name="Lapidus A."/>
        </authorList>
    </citation>
    <scope>NUCLEOTIDE SEQUENCE [LARGE SCALE GENOMIC DNA]</scope>
    <source>
        <strain evidence="3">DSM 17093 / CIP 108686 / LMG 22925 / RQ-24</strain>
    </source>
</reference>
<protein>
    <submittedName>
        <fullName evidence="2">Metal dependent phosphohydrolase</fullName>
    </submittedName>
</protein>
<proteinExistence type="predicted"/>
<dbReference type="PANTHER" id="PTHR43155">
    <property type="entry name" value="CYCLIC DI-GMP PHOSPHODIESTERASE PA4108-RELATED"/>
    <property type="match status" value="1"/>
</dbReference>
<evidence type="ECO:0000259" key="1">
    <source>
        <dbReference type="PROSITE" id="PS51832"/>
    </source>
</evidence>
<dbReference type="RefSeq" id="WP_013177619.1">
    <property type="nucleotide sequence ID" value="NC_014221.1"/>
</dbReference>
<dbReference type="PANTHER" id="PTHR43155:SF2">
    <property type="entry name" value="CYCLIC DI-GMP PHOSPHODIESTERASE PA4108"/>
    <property type="match status" value="1"/>
</dbReference>
<dbReference type="Gene3D" id="1.10.3210.10">
    <property type="entry name" value="Hypothetical protein af1432"/>
    <property type="match status" value="1"/>
</dbReference>
<dbReference type="InterPro" id="IPR037522">
    <property type="entry name" value="HD_GYP_dom"/>
</dbReference>
<dbReference type="Pfam" id="PF13487">
    <property type="entry name" value="HD_5"/>
    <property type="match status" value="1"/>
</dbReference>
<accession>D7CVY5</accession>
<feature type="domain" description="HD-GYP" evidence="1">
    <location>
        <begin position="124"/>
        <end position="312"/>
    </location>
</feature>
<dbReference type="InterPro" id="IPR003607">
    <property type="entry name" value="HD/PDEase_dom"/>
</dbReference>
<dbReference type="HOGENOM" id="CLU_000445_92_1_0"/>